<name>A0A8B7Y012_ACAPL</name>
<evidence type="ECO:0000256" key="4">
    <source>
        <dbReference type="ARBA" id="ARBA00023136"/>
    </source>
</evidence>
<keyword evidence="4" id="KW-0472">Membrane</keyword>
<evidence type="ECO:0000256" key="3">
    <source>
        <dbReference type="ARBA" id="ARBA00022300"/>
    </source>
</evidence>
<dbReference type="GO" id="GO:0072384">
    <property type="term" value="P:organelle transport along microtubule"/>
    <property type="evidence" value="ECO:0007669"/>
    <property type="project" value="TreeGrafter"/>
</dbReference>
<accession>A0A8B7Y012</accession>
<sequence length="241" mass="26913">MGASQGSGTSADSSLSGQPNPNDEIPYTSYSVDRQGMRDYAQISGKTNSPAKSSPKLKGQNATGSPAHNIIVVAEATAPSEDARLASELQKMRDIPTFTPLIRSTPSLSSLEETGAMDKLDHRQLLHLCLRYQQHLKQCSEAVSFDQNVLVNRIKEVDTEAVAMANLLSERQRKYSKVAERIQKINEMSFTLQKVTKNLNQLIPLMERLNNVLPEEERLEPFTMRKEARRPDQVKSVKELC</sequence>
<evidence type="ECO:0000256" key="1">
    <source>
        <dbReference type="ARBA" id="ARBA00004122"/>
    </source>
</evidence>
<evidence type="ECO:0000256" key="7">
    <source>
        <dbReference type="SAM" id="MobiDB-lite"/>
    </source>
</evidence>
<feature type="compositionally biased region" description="Polar residues" evidence="7">
    <location>
        <begin position="1"/>
        <end position="21"/>
    </location>
</feature>
<comment type="similarity">
    <text evidence="2">Belongs to the BORCS5 family.</text>
</comment>
<dbReference type="GO" id="GO:0032418">
    <property type="term" value="P:lysosome localization"/>
    <property type="evidence" value="ECO:0007669"/>
    <property type="project" value="InterPro"/>
</dbReference>
<dbReference type="Pfam" id="PF10158">
    <property type="entry name" value="LOH1CR12"/>
    <property type="match status" value="1"/>
</dbReference>
<evidence type="ECO:0000313" key="8">
    <source>
        <dbReference type="Proteomes" id="UP000694845"/>
    </source>
</evidence>
<keyword evidence="6" id="KW-0449">Lipoprotein</keyword>
<dbReference type="Proteomes" id="UP000694845">
    <property type="component" value="Unplaced"/>
</dbReference>
<organism evidence="8 9">
    <name type="scientific">Acanthaster planci</name>
    <name type="common">Crown-of-thorns starfish</name>
    <dbReference type="NCBI Taxonomy" id="133434"/>
    <lineage>
        <taxon>Eukaryota</taxon>
        <taxon>Metazoa</taxon>
        <taxon>Echinodermata</taxon>
        <taxon>Eleutherozoa</taxon>
        <taxon>Asterozoa</taxon>
        <taxon>Asteroidea</taxon>
        <taxon>Valvatacea</taxon>
        <taxon>Valvatida</taxon>
        <taxon>Acanthasteridae</taxon>
        <taxon>Acanthaster</taxon>
    </lineage>
</organism>
<dbReference type="PANTHER" id="PTHR31634:SF2">
    <property type="entry name" value="BLOC-1-RELATED COMPLEX SUBUNIT 5"/>
    <property type="match status" value="1"/>
</dbReference>
<comment type="subcellular location">
    <subcellularLocation>
        <location evidence="1">Lysosome membrane</location>
        <topology evidence="1">Lipid-anchor</topology>
        <orientation evidence="1">Cytoplasmic side</orientation>
    </subcellularLocation>
</comment>
<dbReference type="GO" id="GO:0098574">
    <property type="term" value="C:cytoplasmic side of lysosomal membrane"/>
    <property type="evidence" value="ECO:0007669"/>
    <property type="project" value="TreeGrafter"/>
</dbReference>
<keyword evidence="5" id="KW-0458">Lysosome</keyword>
<dbReference type="GO" id="GO:1903744">
    <property type="term" value="P:positive regulation of anterograde synaptic vesicle transport"/>
    <property type="evidence" value="ECO:0007669"/>
    <property type="project" value="TreeGrafter"/>
</dbReference>
<dbReference type="CDD" id="cd22789">
    <property type="entry name" value="BORCS5-like"/>
    <property type="match status" value="1"/>
</dbReference>
<dbReference type="RefSeq" id="XP_022085630.1">
    <property type="nucleotide sequence ID" value="XM_022229938.1"/>
</dbReference>
<evidence type="ECO:0000256" key="6">
    <source>
        <dbReference type="ARBA" id="ARBA00023288"/>
    </source>
</evidence>
<dbReference type="AlphaFoldDB" id="A0A8B7Y012"/>
<dbReference type="GO" id="GO:0099078">
    <property type="term" value="C:BORC complex"/>
    <property type="evidence" value="ECO:0007669"/>
    <property type="project" value="TreeGrafter"/>
</dbReference>
<dbReference type="GeneID" id="110976564"/>
<protein>
    <recommendedName>
        <fullName evidence="3">BLOC-1-related complex subunit 5</fullName>
    </recommendedName>
</protein>
<dbReference type="InterPro" id="IPR018780">
    <property type="entry name" value="TBORCS5"/>
</dbReference>
<evidence type="ECO:0000256" key="5">
    <source>
        <dbReference type="ARBA" id="ARBA00023228"/>
    </source>
</evidence>
<proteinExistence type="inferred from homology"/>
<reference evidence="9" key="1">
    <citation type="submission" date="2025-08" db="UniProtKB">
        <authorList>
            <consortium name="RefSeq"/>
        </authorList>
    </citation>
    <scope>IDENTIFICATION</scope>
</reference>
<dbReference type="OMA" id="EGRPHDP"/>
<evidence type="ECO:0000313" key="9">
    <source>
        <dbReference type="RefSeq" id="XP_022085630.1"/>
    </source>
</evidence>
<evidence type="ECO:0000256" key="2">
    <source>
        <dbReference type="ARBA" id="ARBA00010235"/>
    </source>
</evidence>
<dbReference type="OrthoDB" id="10035640at2759"/>
<dbReference type="PANTHER" id="PTHR31634">
    <property type="entry name" value="BLOC-1-RELATED COMPLEX SUBUNIT 5"/>
    <property type="match status" value="1"/>
</dbReference>
<keyword evidence="8" id="KW-1185">Reference proteome</keyword>
<dbReference type="GO" id="GO:0030672">
    <property type="term" value="C:synaptic vesicle membrane"/>
    <property type="evidence" value="ECO:0007669"/>
    <property type="project" value="TreeGrafter"/>
</dbReference>
<feature type="region of interest" description="Disordered" evidence="7">
    <location>
        <begin position="1"/>
        <end position="65"/>
    </location>
</feature>
<dbReference type="KEGG" id="aplc:110976564"/>
<gene>
    <name evidence="9" type="primary">LOC110976564</name>
</gene>